<dbReference type="PROSITE" id="PS00197">
    <property type="entry name" value="2FE2S_FER_1"/>
    <property type="match status" value="1"/>
</dbReference>
<dbReference type="Gene3D" id="1.10.150.120">
    <property type="entry name" value="[2Fe-2S]-binding domain"/>
    <property type="match status" value="1"/>
</dbReference>
<dbReference type="InterPro" id="IPR016208">
    <property type="entry name" value="Ald_Oxase/xanthine_DH-like"/>
</dbReference>
<dbReference type="SUPFAM" id="SSF47741">
    <property type="entry name" value="CO dehydrogenase ISP C-domain like"/>
    <property type="match status" value="1"/>
</dbReference>
<gene>
    <name evidence="6" type="ORF">OBRU01_22052</name>
</gene>
<dbReference type="Pfam" id="PF03450">
    <property type="entry name" value="CO_deh_flav_C"/>
    <property type="match status" value="1"/>
</dbReference>
<reference evidence="6 7" key="1">
    <citation type="journal article" date="2015" name="Genome Biol. Evol.">
        <title>The genome of winter moth (Operophtera brumata) provides a genomic perspective on sexual dimorphism and phenology.</title>
        <authorList>
            <person name="Derks M.F."/>
            <person name="Smit S."/>
            <person name="Salis L."/>
            <person name="Schijlen E."/>
            <person name="Bossers A."/>
            <person name="Mateman C."/>
            <person name="Pijl A.S."/>
            <person name="de Ridder D."/>
            <person name="Groenen M.A."/>
            <person name="Visser M.E."/>
            <person name="Megens H.J."/>
        </authorList>
    </citation>
    <scope>NUCLEOTIDE SEQUENCE [LARGE SCALE GENOMIC DNA]</scope>
    <source>
        <strain evidence="6">WM2013NL</strain>
        <tissue evidence="6">Head and thorax</tissue>
    </source>
</reference>
<feature type="domain" description="CO dehydrogenase flavoprotein C-terminal" evidence="5">
    <location>
        <begin position="230"/>
        <end position="316"/>
    </location>
</feature>
<dbReference type="PANTHER" id="PTHR11908">
    <property type="entry name" value="XANTHINE DEHYDROGENASE"/>
    <property type="match status" value="1"/>
</dbReference>
<evidence type="ECO:0000313" key="7">
    <source>
        <dbReference type="Proteomes" id="UP000037510"/>
    </source>
</evidence>
<dbReference type="InterPro" id="IPR005107">
    <property type="entry name" value="CO_DH_flav_C"/>
</dbReference>
<organism evidence="6 7">
    <name type="scientific">Operophtera brumata</name>
    <name type="common">Winter moth</name>
    <name type="synonym">Phalaena brumata</name>
    <dbReference type="NCBI Taxonomy" id="104452"/>
    <lineage>
        <taxon>Eukaryota</taxon>
        <taxon>Metazoa</taxon>
        <taxon>Ecdysozoa</taxon>
        <taxon>Arthropoda</taxon>
        <taxon>Hexapoda</taxon>
        <taxon>Insecta</taxon>
        <taxon>Pterygota</taxon>
        <taxon>Neoptera</taxon>
        <taxon>Endopterygota</taxon>
        <taxon>Lepidoptera</taxon>
        <taxon>Glossata</taxon>
        <taxon>Ditrysia</taxon>
        <taxon>Geometroidea</taxon>
        <taxon>Geometridae</taxon>
        <taxon>Larentiinae</taxon>
        <taxon>Operophtera</taxon>
    </lineage>
</organism>
<keyword evidence="3" id="KW-0411">Iron-sulfur</keyword>
<keyword evidence="3" id="KW-0408">Iron</keyword>
<accession>A0A0L7KTZ4</accession>
<comment type="caution">
    <text evidence="6">The sequence shown here is derived from an EMBL/GenBank/DDBJ whole genome shotgun (WGS) entry which is preliminary data.</text>
</comment>
<evidence type="ECO:0000256" key="2">
    <source>
        <dbReference type="ARBA" id="ARBA00023002"/>
    </source>
</evidence>
<dbReference type="InterPro" id="IPR036010">
    <property type="entry name" value="2Fe-2S_ferredoxin-like_sf"/>
</dbReference>
<dbReference type="Pfam" id="PF00111">
    <property type="entry name" value="Fer2"/>
    <property type="match status" value="1"/>
</dbReference>
<dbReference type="GO" id="GO:0050660">
    <property type="term" value="F:flavin adenine dinucleotide binding"/>
    <property type="evidence" value="ECO:0007669"/>
    <property type="project" value="InterPro"/>
</dbReference>
<keyword evidence="1" id="KW-0500">Molybdenum</keyword>
<dbReference type="InterPro" id="IPR036884">
    <property type="entry name" value="2Fe-2S-bd_dom_sf"/>
</dbReference>
<dbReference type="InterPro" id="IPR037165">
    <property type="entry name" value="AldOxase/xan_DH_Mopterin-bd_sf"/>
</dbReference>
<dbReference type="STRING" id="104452.A0A0L7KTZ4"/>
<dbReference type="GO" id="GO:0016491">
    <property type="term" value="F:oxidoreductase activity"/>
    <property type="evidence" value="ECO:0007669"/>
    <property type="project" value="UniProtKB-KW"/>
</dbReference>
<dbReference type="InterPro" id="IPR036856">
    <property type="entry name" value="Ald_Oxase/Xan_DH_a/b_sf"/>
</dbReference>
<protein>
    <submittedName>
        <fullName evidence="6">Aldehyde oxidase 2</fullName>
    </submittedName>
</protein>
<dbReference type="SUPFAM" id="SSF54665">
    <property type="entry name" value="CO dehydrogenase molybdoprotein N-domain-like"/>
    <property type="match status" value="1"/>
</dbReference>
<dbReference type="SUPFAM" id="SSF56003">
    <property type="entry name" value="Molybdenum cofactor-binding domain"/>
    <property type="match status" value="1"/>
</dbReference>
<dbReference type="PANTHER" id="PTHR11908:SF132">
    <property type="entry name" value="ALDEHYDE OXIDASE 1-RELATED"/>
    <property type="match status" value="1"/>
</dbReference>
<dbReference type="InterPro" id="IPR036318">
    <property type="entry name" value="FAD-bd_PCMH-like_sf"/>
</dbReference>
<keyword evidence="3" id="KW-0479">Metal-binding</keyword>
<dbReference type="EMBL" id="JTDY01005821">
    <property type="protein sequence ID" value="KOB66580.1"/>
    <property type="molecule type" value="Genomic_DNA"/>
</dbReference>
<evidence type="ECO:0000256" key="1">
    <source>
        <dbReference type="ARBA" id="ARBA00022505"/>
    </source>
</evidence>
<dbReference type="GO" id="GO:0051537">
    <property type="term" value="F:2 iron, 2 sulfur cluster binding"/>
    <property type="evidence" value="ECO:0007669"/>
    <property type="project" value="InterPro"/>
</dbReference>
<dbReference type="GO" id="GO:0005506">
    <property type="term" value="F:iron ion binding"/>
    <property type="evidence" value="ECO:0007669"/>
    <property type="project" value="InterPro"/>
</dbReference>
<feature type="domain" description="2Fe-2S ferredoxin-type" evidence="4">
    <location>
        <begin position="7"/>
        <end position="49"/>
    </location>
</feature>
<evidence type="ECO:0000256" key="3">
    <source>
        <dbReference type="ARBA" id="ARBA00023014"/>
    </source>
</evidence>
<dbReference type="Gene3D" id="3.30.390.50">
    <property type="entry name" value="CO dehydrogenase flavoprotein, C-terminal domain"/>
    <property type="match status" value="1"/>
</dbReference>
<sequence>MLAGAEVSPVTSLNDYLRNYLQLHGTKAMCHEGGCGACVVSVARTNPNTSEKDVLYKTTHKLTMQKVENSFGSNICRCTGYRPILDAFKSFATDVDPGLKSKIQDVEDLHKLKCLKTNGTECKEDDDWCIIENDHRSMRDIAIQSGSWFKAYTVKDVFKYLPDENLIIGAGMSLTDLMATCQRWSTQGDFGYLAEFYKHLDLVGTVGGNLALKNMHNDFPSDVFLLLETVGAVVTLIDASDKVTSVNIVFGNISPTFVTAKKTVSSLIGKVLTDDKTLQKALLSLKDELVPVDAPPEPSPECRKMIALGLFYKAVLSFSPHVNPRYKSGGSILQREVSRGTQNFDTDKTLWPLNKPVPKLEGLTQCSGEVHYACDVPTEPSAVQVAFVLSEICKGEIESIDASDAIGRFTIPSQYHYTMETQSCTVSNNSRGVTVRAATQWMDLVNVAVGNALGIEHNRT</sequence>
<dbReference type="SUPFAM" id="SSF56176">
    <property type="entry name" value="FAD-binding/transporter-associated domain-like"/>
    <property type="match status" value="1"/>
</dbReference>
<dbReference type="Gene3D" id="3.30.365.10">
    <property type="entry name" value="Aldehyde oxidase/xanthine dehydrogenase, molybdopterin binding domain"/>
    <property type="match status" value="1"/>
</dbReference>
<dbReference type="InterPro" id="IPR006058">
    <property type="entry name" value="2Fe2S_fd_BS"/>
</dbReference>
<keyword evidence="2" id="KW-0560">Oxidoreductase</keyword>
<dbReference type="InterPro" id="IPR036683">
    <property type="entry name" value="CO_DH_flav_C_dom_sf"/>
</dbReference>
<keyword evidence="7" id="KW-1185">Reference proteome</keyword>
<dbReference type="SUPFAM" id="SSF54292">
    <property type="entry name" value="2Fe-2S ferredoxin-like"/>
    <property type="match status" value="1"/>
</dbReference>
<dbReference type="SUPFAM" id="SSF55447">
    <property type="entry name" value="CO dehydrogenase flavoprotein C-terminal domain-like"/>
    <property type="match status" value="1"/>
</dbReference>
<evidence type="ECO:0000259" key="5">
    <source>
        <dbReference type="Pfam" id="PF03450"/>
    </source>
</evidence>
<evidence type="ECO:0000259" key="4">
    <source>
        <dbReference type="Pfam" id="PF00111"/>
    </source>
</evidence>
<evidence type="ECO:0000313" key="6">
    <source>
        <dbReference type="EMBL" id="KOB66580.1"/>
    </source>
</evidence>
<dbReference type="Gene3D" id="3.90.1170.50">
    <property type="entry name" value="Aldehyde oxidase/xanthine dehydrogenase, a/b hammerhead"/>
    <property type="match status" value="1"/>
</dbReference>
<dbReference type="AlphaFoldDB" id="A0A0L7KTZ4"/>
<name>A0A0L7KTZ4_OPEBR</name>
<dbReference type="InterPro" id="IPR001041">
    <property type="entry name" value="2Fe-2S_ferredoxin-type"/>
</dbReference>
<proteinExistence type="predicted"/>
<dbReference type="Proteomes" id="UP000037510">
    <property type="component" value="Unassembled WGS sequence"/>
</dbReference>